<organism evidence="2 3">
    <name type="scientific">Cinchona calisaya</name>
    <dbReference type="NCBI Taxonomy" id="153742"/>
    <lineage>
        <taxon>Eukaryota</taxon>
        <taxon>Viridiplantae</taxon>
        <taxon>Streptophyta</taxon>
        <taxon>Embryophyta</taxon>
        <taxon>Tracheophyta</taxon>
        <taxon>Spermatophyta</taxon>
        <taxon>Magnoliopsida</taxon>
        <taxon>eudicotyledons</taxon>
        <taxon>Gunneridae</taxon>
        <taxon>Pentapetalae</taxon>
        <taxon>asterids</taxon>
        <taxon>lamiids</taxon>
        <taxon>Gentianales</taxon>
        <taxon>Rubiaceae</taxon>
        <taxon>Cinchonoideae</taxon>
        <taxon>Cinchoneae</taxon>
        <taxon>Cinchona</taxon>
    </lineage>
</organism>
<dbReference type="PANTHER" id="PTHR44259">
    <property type="entry name" value="OS07G0183000 PROTEIN-RELATED"/>
    <property type="match status" value="1"/>
</dbReference>
<evidence type="ECO:0000313" key="3">
    <source>
        <dbReference type="Proteomes" id="UP001630127"/>
    </source>
</evidence>
<dbReference type="InterPro" id="IPR050942">
    <property type="entry name" value="F-box_BR-signaling"/>
</dbReference>
<reference evidence="2 3" key="1">
    <citation type="submission" date="2024-11" db="EMBL/GenBank/DDBJ databases">
        <title>A near-complete genome assembly of Cinchona calisaya.</title>
        <authorList>
            <person name="Lian D.C."/>
            <person name="Zhao X.W."/>
            <person name="Wei L."/>
        </authorList>
    </citation>
    <scope>NUCLEOTIDE SEQUENCE [LARGE SCALE GENOMIC DNA]</scope>
    <source>
        <tissue evidence="2">Nenye</tissue>
    </source>
</reference>
<dbReference type="PANTHER" id="PTHR44259:SF37">
    <property type="entry name" value="DUF1618 DOMAIN-CONTAINING PROTEIN"/>
    <property type="match status" value="1"/>
</dbReference>
<keyword evidence="3" id="KW-1185">Reference proteome</keyword>
<name>A0ABD3ASF8_9GENT</name>
<proteinExistence type="predicted"/>
<dbReference type="Proteomes" id="UP001630127">
    <property type="component" value="Unassembled WGS sequence"/>
</dbReference>
<dbReference type="AlphaFoldDB" id="A0ABD3ASF8"/>
<feature type="domain" description="KIB1-4 beta-propeller" evidence="1">
    <location>
        <begin position="139"/>
        <end position="542"/>
    </location>
</feature>
<accession>A0ABD3ASF8</accession>
<evidence type="ECO:0000313" key="2">
    <source>
        <dbReference type="EMBL" id="KAL3534136.1"/>
    </source>
</evidence>
<comment type="caution">
    <text evidence="2">The sequence shown here is derived from an EMBL/GenBank/DDBJ whole genome shotgun (WGS) entry which is preliminary data.</text>
</comment>
<evidence type="ECO:0000259" key="1">
    <source>
        <dbReference type="Pfam" id="PF03478"/>
    </source>
</evidence>
<protein>
    <recommendedName>
        <fullName evidence="1">KIB1-4 beta-propeller domain-containing protein</fullName>
    </recommendedName>
</protein>
<sequence length="571" mass="63895">MVITANTLLLCYRGAPQVFYRRWRSFQTAAQLLPSNSFTGQIFRAFSSSAKVSEGSSIAAGCSSSKSPFFGPHLFIPSKIYTTIIDSNDDEKTEINDNDNHNGDDDDDGYFHMLSLAKNKLVKTQKKLGKSWESDLLFPKDAVCIGASNGWLAFFNLRDGGSIFLVNPFTSNNNNNNSKNFPVVPFLSLPSVETLPFMETLRTSSGNSSSSSTPFPEYFGLNHRNPKTCLQKLVLSSVPSVPIYPFNSKQKNQDQEDDCIAVVIGGDNNELACCRVGETSWFGFGGGETTKLGPYTDIIYSSKEGLFYALKGGEFYFPKDGRFRLMKGPDRDVELEEMVGDIPRSTNPPSMPPVIEFAYHRAFNFRGLEGAISVEAWDLSSRGPSSPEKKILIQASLPRDISGPQFCHKRMYLVESCLVGGQLFLVDRLVTNYVDEDTKEPYSPIEEGKEFENEDTSGRVRERHTYATRRIYVFKLNSQRNAWEPVKCLGDQALFIGLNHSISLSTTEYPMLKKNSIYFCDDDIDEMVKSDKFGGHDIGVYDLEQGKVGSFLCTDVKKFQQPPVWILPNPL</sequence>
<dbReference type="EMBL" id="JBJUIK010000002">
    <property type="protein sequence ID" value="KAL3534136.1"/>
    <property type="molecule type" value="Genomic_DNA"/>
</dbReference>
<dbReference type="InterPro" id="IPR005174">
    <property type="entry name" value="KIB1-4_b-propeller"/>
</dbReference>
<dbReference type="Pfam" id="PF03478">
    <property type="entry name" value="Beta-prop_KIB1-4"/>
    <property type="match status" value="1"/>
</dbReference>
<gene>
    <name evidence="2" type="ORF">ACH5RR_002597</name>
</gene>